<reference evidence="3 4" key="1">
    <citation type="journal article" name="Sci. Rep.">
        <title>Genome-scale phylogenetic analyses confirm Olpidium as the closest living zoosporic fungus to the non-flagellated, terrestrial fungi.</title>
        <authorList>
            <person name="Chang Y."/>
            <person name="Rochon D."/>
            <person name="Sekimoto S."/>
            <person name="Wang Y."/>
            <person name="Chovatia M."/>
            <person name="Sandor L."/>
            <person name="Salamov A."/>
            <person name="Grigoriev I.V."/>
            <person name="Stajich J.E."/>
            <person name="Spatafora J.W."/>
        </authorList>
    </citation>
    <scope>NUCLEOTIDE SEQUENCE [LARGE SCALE GENOMIC DNA]</scope>
    <source>
        <strain evidence="3">S191</strain>
    </source>
</reference>
<dbReference type="PANTHER" id="PTHR34292">
    <property type="entry name" value="OUTER SPORE WALL PROTEIN LDS1"/>
    <property type="match status" value="1"/>
</dbReference>
<dbReference type="EMBL" id="JAEFCI010006107">
    <property type="protein sequence ID" value="KAG5459900.1"/>
    <property type="molecule type" value="Genomic_DNA"/>
</dbReference>
<dbReference type="Proteomes" id="UP000673691">
    <property type="component" value="Unassembled WGS sequence"/>
</dbReference>
<feature type="transmembrane region" description="Helical" evidence="2">
    <location>
        <begin position="258"/>
        <end position="291"/>
    </location>
</feature>
<protein>
    <submittedName>
        <fullName evidence="3">Uncharacterized protein</fullName>
    </submittedName>
</protein>
<keyword evidence="2" id="KW-1133">Transmembrane helix</keyword>
<feature type="region of interest" description="Disordered" evidence="1">
    <location>
        <begin position="338"/>
        <end position="368"/>
    </location>
</feature>
<keyword evidence="2" id="KW-0812">Transmembrane</keyword>
<evidence type="ECO:0000313" key="3">
    <source>
        <dbReference type="EMBL" id="KAG5459900.1"/>
    </source>
</evidence>
<evidence type="ECO:0000256" key="2">
    <source>
        <dbReference type="SAM" id="Phobius"/>
    </source>
</evidence>
<proteinExistence type="predicted"/>
<organism evidence="3 4">
    <name type="scientific">Olpidium bornovanus</name>
    <dbReference type="NCBI Taxonomy" id="278681"/>
    <lineage>
        <taxon>Eukaryota</taxon>
        <taxon>Fungi</taxon>
        <taxon>Fungi incertae sedis</taxon>
        <taxon>Olpidiomycota</taxon>
        <taxon>Olpidiomycotina</taxon>
        <taxon>Olpidiomycetes</taxon>
        <taxon>Olpidiales</taxon>
        <taxon>Olpidiaceae</taxon>
        <taxon>Olpidium</taxon>
    </lineage>
</organism>
<dbReference type="AlphaFoldDB" id="A0A8H7ZV23"/>
<name>A0A8H7ZV23_9FUNG</name>
<keyword evidence="2" id="KW-0472">Membrane</keyword>
<dbReference type="PANTHER" id="PTHR34292:SF2">
    <property type="entry name" value="OUTER SPORE WALL PROTEIN LDS1"/>
    <property type="match status" value="1"/>
</dbReference>
<accession>A0A8H7ZV23</accession>
<evidence type="ECO:0000313" key="4">
    <source>
        <dbReference type="Proteomes" id="UP000673691"/>
    </source>
</evidence>
<gene>
    <name evidence="3" type="ORF">BJ554DRAFT_8122</name>
</gene>
<keyword evidence="4" id="KW-1185">Reference proteome</keyword>
<sequence length="380" mass="40575">MPERGGDACCRRRDLRAAAAGAGPRAGRRLPPVRTARNAGAGRALDVGRCRGPLRGGNGCVSGGEREGVRTSSTARLGEGCFNCPARRGLLRLDAAPFFAVLRSRARAQVLLFKGVKHVQPDGENDSVRTVGLRFRNPVVGTRMLCRRWRKVFLFQGVQLLSLAATLPVNLLPGIGTAVWIGANGLLLGTRNWPMRPSWWLRTNFDLLSSQLFRVPSAKRPLSHLDAAWDSHLHYLMDYRGMSLRQTKDHVWKNKLEYGAFGATAFTLSVIPLANMVFAVCNTVGAALWAVEIEKQRGNPCFLESRGAASSAGSDAVAALDIAVEPFGAGAQREFGNGTGSAAAVPASTSPGAGAPDETSGPSRSTSTSWLLGTMKAAVR</sequence>
<evidence type="ECO:0000256" key="1">
    <source>
        <dbReference type="SAM" id="MobiDB-lite"/>
    </source>
</evidence>
<dbReference type="InterPro" id="IPR052786">
    <property type="entry name" value="Spore_wall_assembly"/>
</dbReference>
<comment type="caution">
    <text evidence="3">The sequence shown here is derived from an EMBL/GenBank/DDBJ whole genome shotgun (WGS) entry which is preliminary data.</text>
</comment>
<dbReference type="OrthoDB" id="10012223at2759"/>